<dbReference type="Gene3D" id="3.30.710.10">
    <property type="entry name" value="Potassium Channel Kv1.1, Chain A"/>
    <property type="match status" value="1"/>
</dbReference>
<feature type="compositionally biased region" description="Low complexity" evidence="17">
    <location>
        <begin position="204"/>
        <end position="215"/>
    </location>
</feature>
<keyword evidence="8" id="KW-0805">Transcription regulation</keyword>
<feature type="compositionally biased region" description="Pro residues" evidence="17">
    <location>
        <begin position="60"/>
        <end position="69"/>
    </location>
</feature>
<dbReference type="InterPro" id="IPR000210">
    <property type="entry name" value="BTB/POZ_dom"/>
</dbReference>
<dbReference type="InParanoid" id="A0A6I8NHT4"/>
<evidence type="ECO:0000256" key="11">
    <source>
        <dbReference type="ARBA" id="ARBA00023242"/>
    </source>
</evidence>
<proteinExistence type="inferred from homology"/>
<feature type="domain" description="C2H2-type" evidence="19">
    <location>
        <begin position="431"/>
        <end position="458"/>
    </location>
</feature>
<name>A0A6I8NHT4_ORNAN</name>
<dbReference type="SMART" id="SM00225">
    <property type="entry name" value="BTB"/>
    <property type="match status" value="1"/>
</dbReference>
<feature type="region of interest" description="Disordered" evidence="17">
    <location>
        <begin position="1"/>
        <end position="78"/>
    </location>
</feature>
<dbReference type="GO" id="GO:0001227">
    <property type="term" value="F:DNA-binding transcription repressor activity, RNA polymerase II-specific"/>
    <property type="evidence" value="ECO:0000318"/>
    <property type="project" value="GO_Central"/>
</dbReference>
<evidence type="ECO:0000256" key="12">
    <source>
        <dbReference type="ARBA" id="ARBA00056876"/>
    </source>
</evidence>
<dbReference type="FunFam" id="3.30.160.60:FF:000624">
    <property type="entry name" value="zinc finger protein 697"/>
    <property type="match status" value="1"/>
</dbReference>
<comment type="subcellular location">
    <subcellularLocation>
        <location evidence="2">Nucleus</location>
    </subcellularLocation>
</comment>
<feature type="domain" description="C2H2-type" evidence="19">
    <location>
        <begin position="459"/>
        <end position="486"/>
    </location>
</feature>
<reference evidence="20" key="1">
    <citation type="submission" date="2025-08" db="UniProtKB">
        <authorList>
            <consortium name="Ensembl"/>
        </authorList>
    </citation>
    <scope>IDENTIFICATION</scope>
    <source>
        <strain evidence="20">Glennie</strain>
    </source>
</reference>
<dbReference type="PROSITE" id="PS50097">
    <property type="entry name" value="BTB"/>
    <property type="match status" value="1"/>
</dbReference>
<dbReference type="OrthoDB" id="6365676at2759"/>
<keyword evidence="9" id="KW-0238">DNA-binding</keyword>
<dbReference type="Pfam" id="PF00651">
    <property type="entry name" value="BTB"/>
    <property type="match status" value="1"/>
</dbReference>
<evidence type="ECO:0000256" key="6">
    <source>
        <dbReference type="ARBA" id="ARBA00022771"/>
    </source>
</evidence>
<dbReference type="CDD" id="cd18212">
    <property type="entry name" value="BTB_POZ_ZBTB24_ZNF450"/>
    <property type="match status" value="1"/>
</dbReference>
<evidence type="ECO:0000256" key="13">
    <source>
        <dbReference type="ARBA" id="ARBA00065867"/>
    </source>
</evidence>
<comment type="similarity">
    <text evidence="3">Belongs to the krueppel C2H2-type zinc-finger protein family.</text>
</comment>
<keyword evidence="10" id="KW-0804">Transcription</keyword>
<dbReference type="SUPFAM" id="SSF57667">
    <property type="entry name" value="beta-beta-alpha zinc fingers"/>
    <property type="match status" value="4"/>
</dbReference>
<evidence type="ECO:0000256" key="2">
    <source>
        <dbReference type="ARBA" id="ARBA00004123"/>
    </source>
</evidence>
<gene>
    <name evidence="20" type="primary">ZBTB24</name>
</gene>
<dbReference type="CTD" id="9841"/>
<dbReference type="GO" id="GO:0000978">
    <property type="term" value="F:RNA polymerase II cis-regulatory region sequence-specific DNA binding"/>
    <property type="evidence" value="ECO:0000318"/>
    <property type="project" value="GO_Central"/>
</dbReference>
<evidence type="ECO:0000313" key="20">
    <source>
        <dbReference type="Ensembl" id="ENSOANP00000040244.1"/>
    </source>
</evidence>
<evidence type="ECO:0000256" key="16">
    <source>
        <dbReference type="PROSITE-ProRule" id="PRU00042"/>
    </source>
</evidence>
<dbReference type="InterPro" id="IPR013087">
    <property type="entry name" value="Znf_C2H2_type"/>
</dbReference>
<dbReference type="KEGG" id="oaa:100076295"/>
<evidence type="ECO:0000256" key="3">
    <source>
        <dbReference type="ARBA" id="ARBA00006991"/>
    </source>
</evidence>
<evidence type="ECO:0000313" key="21">
    <source>
        <dbReference type="Proteomes" id="UP000002279"/>
    </source>
</evidence>
<dbReference type="GO" id="GO:0002682">
    <property type="term" value="P:regulation of immune system process"/>
    <property type="evidence" value="ECO:0000318"/>
    <property type="project" value="GO_Central"/>
</dbReference>
<feature type="domain" description="C2H2-type" evidence="19">
    <location>
        <begin position="515"/>
        <end position="542"/>
    </location>
</feature>
<feature type="domain" description="C2H2-type" evidence="19">
    <location>
        <begin position="347"/>
        <end position="374"/>
    </location>
</feature>
<evidence type="ECO:0000256" key="8">
    <source>
        <dbReference type="ARBA" id="ARBA00023015"/>
    </source>
</evidence>
<evidence type="ECO:0000256" key="14">
    <source>
        <dbReference type="ARBA" id="ARBA00071013"/>
    </source>
</evidence>
<evidence type="ECO:0000259" key="18">
    <source>
        <dbReference type="PROSITE" id="PS50097"/>
    </source>
</evidence>
<organism evidence="20 21">
    <name type="scientific">Ornithorhynchus anatinus</name>
    <name type="common">Duckbill platypus</name>
    <dbReference type="NCBI Taxonomy" id="9258"/>
    <lineage>
        <taxon>Eukaryota</taxon>
        <taxon>Metazoa</taxon>
        <taxon>Chordata</taxon>
        <taxon>Craniata</taxon>
        <taxon>Vertebrata</taxon>
        <taxon>Euteleostomi</taxon>
        <taxon>Mammalia</taxon>
        <taxon>Monotremata</taxon>
        <taxon>Ornithorhynchidae</taxon>
        <taxon>Ornithorhynchus</taxon>
    </lineage>
</organism>
<dbReference type="PROSITE" id="PS00028">
    <property type="entry name" value="ZINC_FINGER_C2H2_1"/>
    <property type="match status" value="8"/>
</dbReference>
<dbReference type="Bgee" id="ENSOANG00000041585">
    <property type="expression patterns" value="Expressed in adult mammalian kidney and 6 other cell types or tissues"/>
</dbReference>
<dbReference type="PANTHER" id="PTHR24394">
    <property type="entry name" value="ZINC FINGER PROTEIN"/>
    <property type="match status" value="1"/>
</dbReference>
<feature type="domain" description="C2H2-type" evidence="19">
    <location>
        <begin position="487"/>
        <end position="514"/>
    </location>
</feature>
<keyword evidence="4" id="KW-0479">Metal-binding</keyword>
<feature type="compositionally biased region" description="Low complexity" evidence="17">
    <location>
        <begin position="37"/>
        <end position="57"/>
    </location>
</feature>
<dbReference type="FunFam" id="3.30.160.60:FF:000100">
    <property type="entry name" value="Zinc finger 45-like"/>
    <property type="match status" value="1"/>
</dbReference>
<comment type="subunit">
    <text evidence="13">Interacts with MN1.</text>
</comment>
<dbReference type="FunFam" id="3.30.160.60:FF:000692">
    <property type="entry name" value="Zinc finger and BTB domain containing 24"/>
    <property type="match status" value="1"/>
</dbReference>
<dbReference type="InterPro" id="IPR036236">
    <property type="entry name" value="Znf_C2H2_sf"/>
</dbReference>
<evidence type="ECO:0000256" key="17">
    <source>
        <dbReference type="SAM" id="MobiDB-lite"/>
    </source>
</evidence>
<evidence type="ECO:0000256" key="10">
    <source>
        <dbReference type="ARBA" id="ARBA00023163"/>
    </source>
</evidence>
<accession>A0A6I8NHT4</accession>
<dbReference type="GO" id="GO:0005654">
    <property type="term" value="C:nucleoplasm"/>
    <property type="evidence" value="ECO:0000318"/>
    <property type="project" value="GO_Central"/>
</dbReference>
<dbReference type="GO" id="GO:0000122">
    <property type="term" value="P:negative regulation of transcription by RNA polymerase II"/>
    <property type="evidence" value="ECO:0000318"/>
    <property type="project" value="GO_Central"/>
</dbReference>
<dbReference type="PROSITE" id="PS50157">
    <property type="entry name" value="ZINC_FINGER_C2H2_2"/>
    <property type="match status" value="8"/>
</dbReference>
<dbReference type="AlphaFoldDB" id="A0A6I8NHT4"/>
<keyword evidence="5" id="KW-0677">Repeat</keyword>
<evidence type="ECO:0000256" key="7">
    <source>
        <dbReference type="ARBA" id="ARBA00022833"/>
    </source>
</evidence>
<dbReference type="FunFam" id="3.30.160.60:FF:000267">
    <property type="entry name" value="Zinc finger and BTB domain-containing 49"/>
    <property type="match status" value="1"/>
</dbReference>
<dbReference type="GO" id="GO:0008270">
    <property type="term" value="F:zinc ion binding"/>
    <property type="evidence" value="ECO:0007669"/>
    <property type="project" value="UniProtKB-KW"/>
</dbReference>
<feature type="domain" description="C2H2-type" evidence="19">
    <location>
        <begin position="319"/>
        <end position="346"/>
    </location>
</feature>
<dbReference type="FunFam" id="3.30.160.60:FF:000097">
    <property type="entry name" value="Zinc finger protein"/>
    <property type="match status" value="1"/>
</dbReference>
<comment type="function">
    <text evidence="1">May be involved in transcriptional regulation.</text>
</comment>
<dbReference type="FunFam" id="3.30.160.60:FF:002343">
    <property type="entry name" value="Zinc finger protein 33A"/>
    <property type="match status" value="1"/>
</dbReference>
<dbReference type="Proteomes" id="UP000002279">
    <property type="component" value="Unplaced"/>
</dbReference>
<reference evidence="20" key="2">
    <citation type="submission" date="2025-09" db="UniProtKB">
        <authorList>
            <consortium name="Ensembl"/>
        </authorList>
    </citation>
    <scope>IDENTIFICATION</scope>
    <source>
        <strain evidence="20">Glennie</strain>
    </source>
</reference>
<dbReference type="Gene3D" id="3.30.160.60">
    <property type="entry name" value="Classic Zinc Finger"/>
    <property type="match status" value="8"/>
</dbReference>
<evidence type="ECO:0000256" key="4">
    <source>
        <dbReference type="ARBA" id="ARBA00022723"/>
    </source>
</evidence>
<comment type="function">
    <text evidence="12">May be involved in BMP2-induced transcription.</text>
</comment>
<sequence>MGNSSARPRRRPGDGKGTGSLSRPGSLRASDPPPPGRRGAWGAPPGRIRARVSASRRPPVRPGRPPPPAGAAMEEATPPAAASGRLVVVHSEVHRDSVLANFEEQRKKGFLCDITLIVEDVHFRAHKALLAASSEYFSATFAGEGEVGQSIYVLEGMLAATFGILLEFMYTGRLRADDRCTDQILAAARLLKVNDLVEAYPDLRGAAGTPGAAGEPPRRKRGRPRKEKGAGGTGAAAAPAPPRGDLSVRRPGTPRGPDPPATAAAGREEGPGDRGPPGRCSGRRTRRSVRLDDYRLGDDDEPGAPRRAAGKRRGRGPEARCPDCGKVFKYNHFLAVHRRSHTGERPFRCNECGKGFAQKHSLLVHARMHTGERPYACTVCSKALTTKHSLSEHMSLHTGQKSFTCDQCGKYYSQKRQLKSHYRVHTGHALPECNHCHRKFMDASQLKKHLRTHTGEKPFTCEICGNSFTAKSSLQTHIRIHRGEKPYTCGICGKSFSDSSAKRRHCILHTGKKPFSCPECHLQFSRLDNLKAHSKIHVKERRLPEAGGNPEEAGDGLQLQQYQLAASGEREIQLLVTDSGRDLGFAPGPAEGARGGAAAAADLTFLAPQPERPRDPIPAAQAGGPRPEETHVVTLSKEALEQLRAHQTATEELRTEAARPHAP</sequence>
<dbReference type="GO" id="GO:0001817">
    <property type="term" value="P:regulation of cytokine production"/>
    <property type="evidence" value="ECO:0000318"/>
    <property type="project" value="GO_Central"/>
</dbReference>
<dbReference type="GeneID" id="100076295"/>
<feature type="region of interest" description="Disordered" evidence="17">
    <location>
        <begin position="203"/>
        <end position="318"/>
    </location>
</feature>
<evidence type="ECO:0000259" key="19">
    <source>
        <dbReference type="PROSITE" id="PS50157"/>
    </source>
</evidence>
<protein>
    <recommendedName>
        <fullName evidence="14">Zinc finger and BTB domain-containing protein 24</fullName>
    </recommendedName>
    <alternativeName>
        <fullName evidence="15">Zinc finger protein 450</fullName>
    </alternativeName>
</protein>
<keyword evidence="21" id="KW-1185">Reference proteome</keyword>
<keyword evidence="7" id="KW-0862">Zinc</keyword>
<feature type="domain" description="C2H2-type" evidence="19">
    <location>
        <begin position="403"/>
        <end position="430"/>
    </location>
</feature>
<dbReference type="FunCoup" id="A0A6I8NHT4">
    <property type="interactions" value="1554"/>
</dbReference>
<dbReference type="Ensembl" id="ENSOANT00000062112.1">
    <property type="protein sequence ID" value="ENSOANP00000040244.1"/>
    <property type="gene ID" value="ENSOANG00000041585.1"/>
</dbReference>
<feature type="domain" description="C2H2-type" evidence="19">
    <location>
        <begin position="375"/>
        <end position="402"/>
    </location>
</feature>
<dbReference type="FunFam" id="3.30.160.60:FF:001506">
    <property type="entry name" value="Zinc finger protein"/>
    <property type="match status" value="1"/>
</dbReference>
<evidence type="ECO:0000256" key="9">
    <source>
        <dbReference type="ARBA" id="ARBA00023125"/>
    </source>
</evidence>
<dbReference type="OMA" id="SNHHIQG"/>
<dbReference type="Pfam" id="PF00096">
    <property type="entry name" value="zf-C2H2"/>
    <property type="match status" value="7"/>
</dbReference>
<feature type="region of interest" description="Disordered" evidence="17">
    <location>
        <begin position="608"/>
        <end position="631"/>
    </location>
</feature>
<dbReference type="SUPFAM" id="SSF54695">
    <property type="entry name" value="POZ domain"/>
    <property type="match status" value="1"/>
</dbReference>
<dbReference type="GeneTree" id="ENSGT00940000159373"/>
<dbReference type="PANTHER" id="PTHR24394:SF59">
    <property type="entry name" value="ZINC FINGER AND BTB DOMAIN-CONTAINING PROTEIN 24 ISOFORM X1"/>
    <property type="match status" value="1"/>
</dbReference>
<feature type="domain" description="BTB" evidence="18">
    <location>
        <begin position="112"/>
        <end position="178"/>
    </location>
</feature>
<keyword evidence="6 16" id="KW-0863">Zinc-finger</keyword>
<dbReference type="RefSeq" id="XP_028903514.1">
    <property type="nucleotide sequence ID" value="XM_029047681.2"/>
</dbReference>
<evidence type="ECO:0000256" key="1">
    <source>
        <dbReference type="ARBA" id="ARBA00003767"/>
    </source>
</evidence>
<evidence type="ECO:0000256" key="5">
    <source>
        <dbReference type="ARBA" id="ARBA00022737"/>
    </source>
</evidence>
<dbReference type="InterPro" id="IPR011333">
    <property type="entry name" value="SKP1/BTB/POZ_sf"/>
</dbReference>
<keyword evidence="11" id="KW-0539">Nucleus</keyword>
<evidence type="ECO:0000256" key="15">
    <source>
        <dbReference type="ARBA" id="ARBA00078709"/>
    </source>
</evidence>
<dbReference type="SMART" id="SM00355">
    <property type="entry name" value="ZnF_C2H2"/>
    <property type="match status" value="8"/>
</dbReference>